<dbReference type="InterPro" id="IPR036188">
    <property type="entry name" value="FAD/NAD-bd_sf"/>
</dbReference>
<reference evidence="2" key="1">
    <citation type="submission" date="2016-10" db="EMBL/GenBank/DDBJ databases">
        <authorList>
            <person name="Varghese N."/>
            <person name="Submissions S."/>
        </authorList>
    </citation>
    <scope>NUCLEOTIDE SEQUENCE [LARGE SCALE GENOMIC DNA]</scope>
    <source>
        <strain evidence="2">DSM 17616</strain>
    </source>
</reference>
<dbReference type="Gene3D" id="3.50.50.60">
    <property type="entry name" value="FAD/NAD(P)-binding domain"/>
    <property type="match status" value="1"/>
</dbReference>
<evidence type="ECO:0000313" key="2">
    <source>
        <dbReference type="Proteomes" id="UP000199371"/>
    </source>
</evidence>
<gene>
    <name evidence="1" type="ORF">SAMN05660691_02472</name>
</gene>
<dbReference type="SUPFAM" id="SSF51905">
    <property type="entry name" value="FAD/NAD(P)-binding domain"/>
    <property type="match status" value="1"/>
</dbReference>
<keyword evidence="2" id="KW-1185">Reference proteome</keyword>
<dbReference type="Proteomes" id="UP000199371">
    <property type="component" value="Unassembled WGS sequence"/>
</dbReference>
<protein>
    <submittedName>
        <fullName evidence="1">FAD dependent oxidoreductase</fullName>
    </submittedName>
</protein>
<name>A0A1H6M636_9GAMM</name>
<dbReference type="AlphaFoldDB" id="A0A1H6M636"/>
<evidence type="ECO:0000313" key="1">
    <source>
        <dbReference type="EMBL" id="SEH96837.1"/>
    </source>
</evidence>
<proteinExistence type="predicted"/>
<sequence>MYDPLVDKDIGQGAAYPSSYWAAQTQTGASTGAIVADQSADIVVIGAGYTGLSCAYQLASRFNREIRSASDRLGLQWP</sequence>
<organism evidence="1 2">
    <name type="scientific">Rheinheimera pacifica</name>
    <dbReference type="NCBI Taxonomy" id="173990"/>
    <lineage>
        <taxon>Bacteria</taxon>
        <taxon>Pseudomonadati</taxon>
        <taxon>Pseudomonadota</taxon>
        <taxon>Gammaproteobacteria</taxon>
        <taxon>Chromatiales</taxon>
        <taxon>Chromatiaceae</taxon>
        <taxon>Rheinheimera</taxon>
    </lineage>
</organism>
<dbReference type="STRING" id="173990.SAMN05660691_02472"/>
<accession>A0A1H6M636</accession>
<dbReference type="RefSeq" id="WP_245728334.1">
    <property type="nucleotide sequence ID" value="NZ_FNXF01000009.1"/>
</dbReference>
<dbReference type="EMBL" id="FNXF01000009">
    <property type="protein sequence ID" value="SEH96837.1"/>
    <property type="molecule type" value="Genomic_DNA"/>
</dbReference>